<keyword evidence="4" id="KW-1185">Reference proteome</keyword>
<feature type="signal peptide" evidence="1">
    <location>
        <begin position="1"/>
        <end position="20"/>
    </location>
</feature>
<proteinExistence type="predicted"/>
<dbReference type="EMBL" id="LR899010">
    <property type="protein sequence ID" value="CAD7080692.1"/>
    <property type="molecule type" value="Genomic_DNA"/>
</dbReference>
<keyword evidence="1" id="KW-0732">Signal</keyword>
<dbReference type="GO" id="GO:0005576">
    <property type="term" value="C:extracellular region"/>
    <property type="evidence" value="ECO:0007669"/>
    <property type="project" value="InterPro"/>
</dbReference>
<dbReference type="InterPro" id="IPR036508">
    <property type="entry name" value="Chitin-bd_dom_sf"/>
</dbReference>
<dbReference type="SUPFAM" id="SSF57625">
    <property type="entry name" value="Invertebrate chitin-binding proteins"/>
    <property type="match status" value="2"/>
</dbReference>
<feature type="chain" id="PRO_5031376363" description="Chitin-binding type-2 domain-containing protein" evidence="1">
    <location>
        <begin position="21"/>
        <end position="151"/>
    </location>
</feature>
<dbReference type="Pfam" id="PF01607">
    <property type="entry name" value="CBM_14"/>
    <property type="match status" value="2"/>
</dbReference>
<protein>
    <recommendedName>
        <fullName evidence="2">Chitin-binding type-2 domain-containing protein</fullName>
    </recommendedName>
</protein>
<dbReference type="AlphaFoldDB" id="A0A7R8UIK9"/>
<reference evidence="3 4" key="1">
    <citation type="submission" date="2020-11" db="EMBL/GenBank/DDBJ databases">
        <authorList>
            <person name="Wallbank WR R."/>
            <person name="Pardo Diaz C."/>
            <person name="Kozak K."/>
            <person name="Martin S."/>
            <person name="Jiggins C."/>
            <person name="Moest M."/>
            <person name="Warren A I."/>
            <person name="Generalovic N T."/>
            <person name="Byers J.R.P. K."/>
            <person name="Montejo-Kovacevich G."/>
            <person name="Yen C E."/>
        </authorList>
    </citation>
    <scope>NUCLEOTIDE SEQUENCE [LARGE SCALE GENOMIC DNA]</scope>
</reference>
<accession>A0A7R8UIK9</accession>
<dbReference type="Gene3D" id="2.170.140.10">
    <property type="entry name" value="Chitin binding domain"/>
    <property type="match status" value="2"/>
</dbReference>
<dbReference type="InterPro" id="IPR002557">
    <property type="entry name" value="Chitin-bd_dom"/>
</dbReference>
<gene>
    <name evidence="3" type="ORF">HERILL_LOCUS3835</name>
</gene>
<dbReference type="GO" id="GO:0008061">
    <property type="term" value="F:chitin binding"/>
    <property type="evidence" value="ECO:0007669"/>
    <property type="project" value="InterPro"/>
</dbReference>
<dbReference type="SMART" id="SM00494">
    <property type="entry name" value="ChtBD2"/>
    <property type="match status" value="2"/>
</dbReference>
<dbReference type="PROSITE" id="PS50940">
    <property type="entry name" value="CHIT_BIND_II"/>
    <property type="match status" value="2"/>
</dbReference>
<dbReference type="Proteomes" id="UP000594454">
    <property type="component" value="Chromosome 2"/>
</dbReference>
<dbReference type="OMA" id="FFWTCVE"/>
<dbReference type="InParanoid" id="A0A7R8UIK9"/>
<feature type="domain" description="Chitin-binding type-2" evidence="2">
    <location>
        <begin position="103"/>
        <end position="151"/>
    </location>
</feature>
<organism evidence="3 4">
    <name type="scientific">Hermetia illucens</name>
    <name type="common">Black soldier fly</name>
    <dbReference type="NCBI Taxonomy" id="343691"/>
    <lineage>
        <taxon>Eukaryota</taxon>
        <taxon>Metazoa</taxon>
        <taxon>Ecdysozoa</taxon>
        <taxon>Arthropoda</taxon>
        <taxon>Hexapoda</taxon>
        <taxon>Insecta</taxon>
        <taxon>Pterygota</taxon>
        <taxon>Neoptera</taxon>
        <taxon>Endopterygota</taxon>
        <taxon>Diptera</taxon>
        <taxon>Brachycera</taxon>
        <taxon>Stratiomyomorpha</taxon>
        <taxon>Stratiomyidae</taxon>
        <taxon>Hermetiinae</taxon>
        <taxon>Hermetia</taxon>
    </lineage>
</organism>
<evidence type="ECO:0000313" key="4">
    <source>
        <dbReference type="Proteomes" id="UP000594454"/>
    </source>
</evidence>
<evidence type="ECO:0000259" key="2">
    <source>
        <dbReference type="PROSITE" id="PS50940"/>
    </source>
</evidence>
<sequence>MKGVGVLLIGSLFLLAPCEGFRNCGDIPSGKFIPNRANCDYFFLCVDGYLMQLKCTPYSVFDPINRICTADCNAPEVTTPTTPTTPTGPTIPTAPTLAPPPTGQNCASAPSGTYIGIPDSCSHFYFCWEGAALVSQCPDGTCFDDQIKECK</sequence>
<dbReference type="OrthoDB" id="6020543at2759"/>
<feature type="domain" description="Chitin-binding type-2" evidence="2">
    <location>
        <begin position="21"/>
        <end position="68"/>
    </location>
</feature>
<evidence type="ECO:0000313" key="3">
    <source>
        <dbReference type="EMBL" id="CAD7080692.1"/>
    </source>
</evidence>
<name>A0A7R8UIK9_HERIL</name>
<evidence type="ECO:0000256" key="1">
    <source>
        <dbReference type="SAM" id="SignalP"/>
    </source>
</evidence>